<dbReference type="Proteomes" id="UP000077684">
    <property type="component" value="Unassembled WGS sequence"/>
</dbReference>
<dbReference type="EMBL" id="LWDE02000369">
    <property type="protein sequence ID" value="KAE8248289.1"/>
    <property type="molecule type" value="Genomic_DNA"/>
</dbReference>
<reference evidence="2" key="2">
    <citation type="journal article" date="2019" name="IMA Fungus">
        <title>Genome sequencing and comparison of five Tilletia species to identify candidate genes for the detection of regulated species infecting wheat.</title>
        <authorList>
            <person name="Nguyen H.D.T."/>
            <person name="Sultana T."/>
            <person name="Kesanakurti P."/>
            <person name="Hambleton S."/>
        </authorList>
    </citation>
    <scope>NUCLEOTIDE SEQUENCE</scope>
    <source>
        <strain evidence="2">DAOMC 236426</strain>
    </source>
</reference>
<feature type="compositionally biased region" description="Low complexity" evidence="1">
    <location>
        <begin position="273"/>
        <end position="284"/>
    </location>
</feature>
<organism evidence="2 3">
    <name type="scientific">Tilletia controversa</name>
    <name type="common">dwarf bunt fungus</name>
    <dbReference type="NCBI Taxonomy" id="13291"/>
    <lineage>
        <taxon>Eukaryota</taxon>
        <taxon>Fungi</taxon>
        <taxon>Dikarya</taxon>
        <taxon>Basidiomycota</taxon>
        <taxon>Ustilaginomycotina</taxon>
        <taxon>Exobasidiomycetes</taxon>
        <taxon>Tilletiales</taxon>
        <taxon>Tilletiaceae</taxon>
        <taxon>Tilletia</taxon>
    </lineage>
</organism>
<feature type="region of interest" description="Disordered" evidence="1">
    <location>
        <begin position="22"/>
        <end position="130"/>
    </location>
</feature>
<accession>A0A8X7MTE4</accession>
<feature type="compositionally biased region" description="Polar residues" evidence="1">
    <location>
        <begin position="293"/>
        <end position="310"/>
    </location>
</feature>
<evidence type="ECO:0000313" key="2">
    <source>
        <dbReference type="EMBL" id="KAE8248289.1"/>
    </source>
</evidence>
<sequence length="397" mass="42263">MERGCFLPDGAIRSIDARCSGTTSTITASPASGNMARTKGKAARKADLDLRKDALKKGPASNPPIDAATGPSAPGPSAASSSFSGPRGHEMGHDPNGEHQGSGEGSEDHSQAANTSTSSAPGPRVCSVCGTQTRPRLCKTPRGKMLFCKTHDVRYTMVEKKAMSHFSHYRGFGGNLTPVDLAKAEIEGKLTIRYQDQIFAGGSPTTKIYFVKELYDLSHSKQRKATEDPQADRARKQEAARNKRAQRLADRNKRKEERKAQKAQKQEERKAQKAAAAAASQQAQHAPHPENSADLTLPSSSPINEAGPSSSVTVSSAYIMDVSDDVGDVHNAATLQLSPSSIASADPRPVPQDFRIKAEPGLEPPMLSSSAGMSALSGTAVQSKREADQSLFLPDDF</sequence>
<comment type="caution">
    <text evidence="2">The sequence shown here is derived from an EMBL/GenBank/DDBJ whole genome shotgun (WGS) entry which is preliminary data.</text>
</comment>
<feature type="compositionally biased region" description="Basic and acidic residues" evidence="1">
    <location>
        <begin position="87"/>
        <end position="97"/>
    </location>
</feature>
<feature type="compositionally biased region" description="Basic and acidic residues" evidence="1">
    <location>
        <begin position="220"/>
        <end position="271"/>
    </location>
</feature>
<name>A0A8X7MTE4_9BASI</name>
<feature type="compositionally biased region" description="Basic and acidic residues" evidence="1">
    <location>
        <begin position="44"/>
        <end position="56"/>
    </location>
</feature>
<proteinExistence type="predicted"/>
<feature type="compositionally biased region" description="Low complexity" evidence="1">
    <location>
        <begin position="67"/>
        <end position="86"/>
    </location>
</feature>
<feature type="compositionally biased region" description="Polar residues" evidence="1">
    <location>
        <begin position="22"/>
        <end position="32"/>
    </location>
</feature>
<gene>
    <name evidence="2" type="ORF">A4X06_0g3826</name>
</gene>
<protein>
    <submittedName>
        <fullName evidence="2">Uncharacterized protein</fullName>
    </submittedName>
</protein>
<evidence type="ECO:0000313" key="3">
    <source>
        <dbReference type="Proteomes" id="UP000077684"/>
    </source>
</evidence>
<feature type="compositionally biased region" description="Polar residues" evidence="1">
    <location>
        <begin position="111"/>
        <end position="120"/>
    </location>
</feature>
<keyword evidence="3" id="KW-1185">Reference proteome</keyword>
<evidence type="ECO:0000256" key="1">
    <source>
        <dbReference type="SAM" id="MobiDB-lite"/>
    </source>
</evidence>
<reference evidence="2" key="1">
    <citation type="submission" date="2016-04" db="EMBL/GenBank/DDBJ databases">
        <authorList>
            <person name="Nguyen H.D."/>
            <person name="Samba Siva P."/>
            <person name="Cullis J."/>
            <person name="Levesque C.A."/>
            <person name="Hambleton S."/>
        </authorList>
    </citation>
    <scope>NUCLEOTIDE SEQUENCE</scope>
    <source>
        <strain evidence="2">DAOMC 236426</strain>
    </source>
</reference>
<feature type="region of interest" description="Disordered" evidence="1">
    <location>
        <begin position="220"/>
        <end position="310"/>
    </location>
</feature>
<feature type="compositionally biased region" description="Low complexity" evidence="1">
    <location>
        <begin position="364"/>
        <end position="378"/>
    </location>
</feature>
<dbReference type="AlphaFoldDB" id="A0A8X7MTE4"/>
<feature type="region of interest" description="Disordered" evidence="1">
    <location>
        <begin position="340"/>
        <end position="397"/>
    </location>
</feature>